<evidence type="ECO:0000256" key="4">
    <source>
        <dbReference type="ARBA" id="ARBA00022664"/>
    </source>
</evidence>
<gene>
    <name evidence="14" type="ORF">HU200_058741</name>
</gene>
<keyword evidence="8" id="KW-0508">mRNA splicing</keyword>
<dbReference type="Gene3D" id="3.30.110.60">
    <property type="entry name" value="YhbY-like"/>
    <property type="match status" value="2"/>
</dbReference>
<evidence type="ECO:0000256" key="6">
    <source>
        <dbReference type="ARBA" id="ARBA00022884"/>
    </source>
</evidence>
<comment type="caution">
    <text evidence="14">The sequence shown here is derived from an EMBL/GenBank/DDBJ whole genome shotgun (WGS) entry which is preliminary data.</text>
</comment>
<evidence type="ECO:0000256" key="1">
    <source>
        <dbReference type="ARBA" id="ARBA00004229"/>
    </source>
</evidence>
<organism evidence="14 15">
    <name type="scientific">Digitaria exilis</name>
    <dbReference type="NCBI Taxonomy" id="1010633"/>
    <lineage>
        <taxon>Eukaryota</taxon>
        <taxon>Viridiplantae</taxon>
        <taxon>Streptophyta</taxon>
        <taxon>Embryophyta</taxon>
        <taxon>Tracheophyta</taxon>
        <taxon>Spermatophyta</taxon>
        <taxon>Magnoliopsida</taxon>
        <taxon>Liliopsida</taxon>
        <taxon>Poales</taxon>
        <taxon>Poaceae</taxon>
        <taxon>PACMAD clade</taxon>
        <taxon>Panicoideae</taxon>
        <taxon>Panicodae</taxon>
        <taxon>Paniceae</taxon>
        <taxon>Anthephorinae</taxon>
        <taxon>Digitaria</taxon>
    </lineage>
</organism>
<dbReference type="SMART" id="SM01103">
    <property type="entry name" value="CRS1_YhbY"/>
    <property type="match status" value="3"/>
</dbReference>
<dbReference type="PANTHER" id="PTHR31846">
    <property type="entry name" value="CRS1 / YHBY (CRM) DOMAIN-CONTAINING PROTEIN"/>
    <property type="match status" value="1"/>
</dbReference>
<keyword evidence="15" id="KW-1185">Reference proteome</keyword>
<keyword evidence="3" id="KW-0934">Plastid</keyword>
<evidence type="ECO:0000256" key="3">
    <source>
        <dbReference type="ARBA" id="ARBA00022640"/>
    </source>
</evidence>
<dbReference type="InterPro" id="IPR001890">
    <property type="entry name" value="RNA-binding_CRM"/>
</dbReference>
<feature type="compositionally biased region" description="Pro residues" evidence="12">
    <location>
        <begin position="1"/>
        <end position="22"/>
    </location>
</feature>
<keyword evidence="9" id="KW-0687">Ribonucleoprotein</keyword>
<dbReference type="InterPro" id="IPR045278">
    <property type="entry name" value="CRS1/CFM2/CFM3"/>
</dbReference>
<keyword evidence="7" id="KW-0809">Transit peptide</keyword>
<evidence type="ECO:0000256" key="8">
    <source>
        <dbReference type="ARBA" id="ARBA00023187"/>
    </source>
</evidence>
<evidence type="ECO:0000256" key="12">
    <source>
        <dbReference type="SAM" id="MobiDB-lite"/>
    </source>
</evidence>
<dbReference type="SUPFAM" id="SSF75471">
    <property type="entry name" value="YhbY-like"/>
    <property type="match status" value="3"/>
</dbReference>
<evidence type="ECO:0000313" key="14">
    <source>
        <dbReference type="EMBL" id="KAF8659096.1"/>
    </source>
</evidence>
<feature type="domain" description="CRM" evidence="13">
    <location>
        <begin position="400"/>
        <end position="495"/>
    </location>
</feature>
<dbReference type="GO" id="GO:0000373">
    <property type="term" value="P:Group II intron splicing"/>
    <property type="evidence" value="ECO:0007669"/>
    <property type="project" value="UniProtKB-ARBA"/>
</dbReference>
<comment type="subcellular location">
    <subcellularLocation>
        <location evidence="1">Plastid</location>
        <location evidence="1">Chloroplast</location>
    </subcellularLocation>
</comment>
<dbReference type="OrthoDB" id="551352at2759"/>
<dbReference type="InterPro" id="IPR035920">
    <property type="entry name" value="YhbY-like_sf"/>
</dbReference>
<keyword evidence="5" id="KW-0677">Repeat</keyword>
<feature type="compositionally biased region" description="Basic residues" evidence="12">
    <location>
        <begin position="49"/>
        <end position="60"/>
    </location>
</feature>
<dbReference type="GO" id="GO:0006397">
    <property type="term" value="P:mRNA processing"/>
    <property type="evidence" value="ECO:0007669"/>
    <property type="project" value="UniProtKB-KW"/>
</dbReference>
<dbReference type="PROSITE" id="PS51295">
    <property type="entry name" value="CRM"/>
    <property type="match status" value="3"/>
</dbReference>
<evidence type="ECO:0000256" key="11">
    <source>
        <dbReference type="SAM" id="Coils"/>
    </source>
</evidence>
<accession>A0A835AC09</accession>
<reference evidence="14" key="1">
    <citation type="submission" date="2020-07" db="EMBL/GenBank/DDBJ databases">
        <title>Genome sequence and genetic diversity analysis of an under-domesticated orphan crop, white fonio (Digitaria exilis).</title>
        <authorList>
            <person name="Bennetzen J.L."/>
            <person name="Chen S."/>
            <person name="Ma X."/>
            <person name="Wang X."/>
            <person name="Yssel A.E.J."/>
            <person name="Chaluvadi S.R."/>
            <person name="Johnson M."/>
            <person name="Gangashetty P."/>
            <person name="Hamidou F."/>
            <person name="Sanogo M.D."/>
            <person name="Zwaenepoel A."/>
            <person name="Wallace J."/>
            <person name="Van De Peer Y."/>
            <person name="Van Deynze A."/>
        </authorList>
    </citation>
    <scope>NUCLEOTIDE SEQUENCE</scope>
    <source>
        <tissue evidence="14">Leaves</tissue>
    </source>
</reference>
<feature type="domain" description="CRM" evidence="13">
    <location>
        <begin position="162"/>
        <end position="286"/>
    </location>
</feature>
<evidence type="ECO:0000259" key="13">
    <source>
        <dbReference type="PROSITE" id="PS51295"/>
    </source>
</evidence>
<dbReference type="GO" id="GO:1990904">
    <property type="term" value="C:ribonucleoprotein complex"/>
    <property type="evidence" value="ECO:0007669"/>
    <property type="project" value="UniProtKB-KW"/>
</dbReference>
<dbReference type="GO" id="GO:0009507">
    <property type="term" value="C:chloroplast"/>
    <property type="evidence" value="ECO:0007669"/>
    <property type="project" value="UniProtKB-SubCell"/>
</dbReference>
<dbReference type="PANTHER" id="PTHR31846:SF10">
    <property type="entry name" value="CHLOROPLASTIC GROUP IIA INTRON SPLICING FACILITATOR CRS1, CHLOROPLASTIC"/>
    <property type="match status" value="1"/>
</dbReference>
<feature type="region of interest" description="Disordered" evidence="12">
    <location>
        <begin position="1"/>
        <end position="80"/>
    </location>
</feature>
<evidence type="ECO:0000256" key="10">
    <source>
        <dbReference type="PROSITE-ProRule" id="PRU00626"/>
    </source>
</evidence>
<dbReference type="GO" id="GO:0003729">
    <property type="term" value="F:mRNA binding"/>
    <property type="evidence" value="ECO:0007669"/>
    <property type="project" value="InterPro"/>
</dbReference>
<evidence type="ECO:0000256" key="9">
    <source>
        <dbReference type="ARBA" id="ARBA00023274"/>
    </source>
</evidence>
<keyword evidence="4" id="KW-0507">mRNA processing</keyword>
<keyword evidence="6 10" id="KW-0694">RNA-binding</keyword>
<protein>
    <recommendedName>
        <fullName evidence="13">CRM domain-containing protein</fullName>
    </recommendedName>
</protein>
<evidence type="ECO:0000256" key="7">
    <source>
        <dbReference type="ARBA" id="ARBA00022946"/>
    </source>
</evidence>
<dbReference type="Pfam" id="PF01985">
    <property type="entry name" value="CRS1_YhbY"/>
    <property type="match status" value="2"/>
</dbReference>
<name>A0A835AC09_9POAL</name>
<evidence type="ECO:0000256" key="5">
    <source>
        <dbReference type="ARBA" id="ARBA00022737"/>
    </source>
</evidence>
<feature type="domain" description="CRM" evidence="13">
    <location>
        <begin position="615"/>
        <end position="715"/>
    </location>
</feature>
<dbReference type="Proteomes" id="UP000636709">
    <property type="component" value="Unassembled WGS sequence"/>
</dbReference>
<evidence type="ECO:0000256" key="2">
    <source>
        <dbReference type="ARBA" id="ARBA00022528"/>
    </source>
</evidence>
<keyword evidence="2" id="KW-0150">Chloroplast</keyword>
<keyword evidence="11" id="KW-0175">Coiled coil</keyword>
<feature type="coiled-coil region" evidence="11">
    <location>
        <begin position="552"/>
        <end position="579"/>
    </location>
</feature>
<evidence type="ECO:0000313" key="15">
    <source>
        <dbReference type="Proteomes" id="UP000636709"/>
    </source>
</evidence>
<sequence length="770" mass="87755">MAPPPLPFFSPSPKPPPPPPWLHGPSTQTHSPSPVPAAPPPRDEAAPPKPRHHSPKRAPVRNKTAAKPLTAGVPGGRTRRAVLGIIRSVRSLELSDPPRPVPARDDDGAVPFRLPIEPREWGREAVEKGKPRAVPWAAARDEGLKVALRREKKAREPTRAETELPADELERLRRLARGMGKWARAKKAGITDEVVEDLRREWARGEELAAVRLVEPLRRNMDRAREILEVNPWSTFYVISHEFKLTIFFDGNIFPQIKTGGLVIWTKGDLHFVYRGNNYQQNTKHSRYFVTDVQNVSAVKHNVPTTQLRHFNRGEVLTIGNSKADDAFQENDQCICGQKDEEPVKGTLYEREVNRLLDSLGPRFVDWWWNTPLPVDADLLPEFVPGFKTPFRQCPPGVRPTLADEELTYLRKLARPLPTHFALGRNTRLQGLAAAILKLWEKSLVAKIAVKVGIQNTNHEQMAWNLKARGTVILRNKDFIILYRGKDFLPGGVAQTVIRREAQVHDGQVKEEEARLKAVDSLQMISGLSSEESSVGTFREYQDFQAEHAHGNTENSNTIIELEAEKHRLEKELKDQEWKLSIVCVDLNKKIERSNQALAKLHSSWSPSDQYADIELLTEEEKAMFRRIGRKMDGLVLLGRRGIFDGVVEEIHQHWKHKEVVKVITKQNQARQIMYTANLLEVETGGILIAVEKLGTSHAIILYRGKNYQRPAKSSSSNLLTKREALRRSIEVQRRGSMKYFARERQKSILELKRRLRYVARQIKYRTPRS</sequence>
<dbReference type="EMBL" id="JACEFO010002475">
    <property type="protein sequence ID" value="KAF8659096.1"/>
    <property type="molecule type" value="Genomic_DNA"/>
</dbReference>
<dbReference type="AlphaFoldDB" id="A0A835AC09"/>
<proteinExistence type="predicted"/>